<keyword evidence="2" id="KW-1185">Reference proteome</keyword>
<sequence>MSSRGIWRKLDIGGVYTELIHFSGVNTIVDYAPAIFPATSKVLVLISKICLAPKNAVETLLKVIKVGKK</sequence>
<dbReference type="RefSeq" id="WP_114208356.1">
    <property type="nucleotide sequence ID" value="NZ_CP030840.1"/>
</dbReference>
<reference evidence="1 2" key="1">
    <citation type="journal article" date="2018" name="Front. Microbiol.">
        <title>Hydrolytic Capabilities as a Key to Environmental Success: Chitinolytic and Cellulolytic Acidobacteria From Acidic Sub-arctic Soils and Boreal Peatlands.</title>
        <authorList>
            <person name="Belova S.E."/>
            <person name="Ravin N.V."/>
            <person name="Pankratov T.A."/>
            <person name="Rakitin A.L."/>
            <person name="Ivanova A.A."/>
            <person name="Beletsky A.V."/>
            <person name="Mardanov A.V."/>
            <person name="Sinninghe Damste J.S."/>
            <person name="Dedysh S.N."/>
        </authorList>
    </citation>
    <scope>NUCLEOTIDE SEQUENCE [LARGE SCALE GENOMIC DNA]</scope>
    <source>
        <strain evidence="1 2">SBC82</strain>
    </source>
</reference>
<accession>A0A2Z5G2T9</accession>
<protein>
    <submittedName>
        <fullName evidence="1">Uncharacterized protein</fullName>
    </submittedName>
</protein>
<dbReference type="EMBL" id="CP030840">
    <property type="protein sequence ID" value="AXC13340.1"/>
    <property type="molecule type" value="Genomic_DNA"/>
</dbReference>
<dbReference type="AlphaFoldDB" id="A0A2Z5G2T9"/>
<dbReference type="Proteomes" id="UP000253606">
    <property type="component" value="Chromosome"/>
</dbReference>
<name>A0A2Z5G2T9_9BACT</name>
<proteinExistence type="predicted"/>
<gene>
    <name evidence="1" type="ORF">ACPOL_4061</name>
</gene>
<organism evidence="1 2">
    <name type="scientific">Acidisarcina polymorpha</name>
    <dbReference type="NCBI Taxonomy" id="2211140"/>
    <lineage>
        <taxon>Bacteria</taxon>
        <taxon>Pseudomonadati</taxon>
        <taxon>Acidobacteriota</taxon>
        <taxon>Terriglobia</taxon>
        <taxon>Terriglobales</taxon>
        <taxon>Acidobacteriaceae</taxon>
        <taxon>Acidisarcina</taxon>
    </lineage>
</organism>
<dbReference type="KEGG" id="abas:ACPOL_4061"/>
<evidence type="ECO:0000313" key="1">
    <source>
        <dbReference type="EMBL" id="AXC13340.1"/>
    </source>
</evidence>
<evidence type="ECO:0000313" key="2">
    <source>
        <dbReference type="Proteomes" id="UP000253606"/>
    </source>
</evidence>